<evidence type="ECO:0000313" key="7">
    <source>
        <dbReference type="EMBL" id="MFC5522177.1"/>
    </source>
</evidence>
<comment type="caution">
    <text evidence="7">The sequence shown here is derived from an EMBL/GenBank/DDBJ whole genome shotgun (WGS) entry which is preliminary data.</text>
</comment>
<sequence>MDPASPGSQEGVEAEEAAFKPLTREEAQKLREATPVVSPWKILMWQGVVGGLVAAAAWALTGQPRMAWSAAYGALAVIIPAALFARGLSRQKAVTHGGAALVGFFVWEMVKIALTVAMLVAAPRLVAQLSWLALLAGFVVTMKVYWVAMWLRPASKTSVKNI</sequence>
<keyword evidence="4 6" id="KW-1133">Transmembrane helix</keyword>
<dbReference type="Proteomes" id="UP001596084">
    <property type="component" value="Unassembled WGS sequence"/>
</dbReference>
<feature type="transmembrane region" description="Helical" evidence="6">
    <location>
        <begin position="128"/>
        <end position="151"/>
    </location>
</feature>
<organism evidence="7 8">
    <name type="scientific">Polaromonas jejuensis</name>
    <dbReference type="NCBI Taxonomy" id="457502"/>
    <lineage>
        <taxon>Bacteria</taxon>
        <taxon>Pseudomonadati</taxon>
        <taxon>Pseudomonadota</taxon>
        <taxon>Betaproteobacteria</taxon>
        <taxon>Burkholderiales</taxon>
        <taxon>Comamonadaceae</taxon>
        <taxon>Polaromonas</taxon>
    </lineage>
</organism>
<evidence type="ECO:0000256" key="2">
    <source>
        <dbReference type="ARBA" id="ARBA00022475"/>
    </source>
</evidence>
<keyword evidence="2" id="KW-1003">Cell membrane</keyword>
<protein>
    <submittedName>
        <fullName evidence="7">ATP synthase subunit I</fullName>
    </submittedName>
</protein>
<keyword evidence="8" id="KW-1185">Reference proteome</keyword>
<evidence type="ECO:0000313" key="8">
    <source>
        <dbReference type="Proteomes" id="UP001596084"/>
    </source>
</evidence>
<dbReference type="EMBL" id="JBHSMX010000023">
    <property type="protein sequence ID" value="MFC5522177.1"/>
    <property type="molecule type" value="Genomic_DNA"/>
</dbReference>
<evidence type="ECO:0000256" key="4">
    <source>
        <dbReference type="ARBA" id="ARBA00022989"/>
    </source>
</evidence>
<evidence type="ECO:0000256" key="3">
    <source>
        <dbReference type="ARBA" id="ARBA00022692"/>
    </source>
</evidence>
<proteinExistence type="predicted"/>
<dbReference type="InterPro" id="IPR005598">
    <property type="entry name" value="ATP_synth_I"/>
</dbReference>
<evidence type="ECO:0000256" key="6">
    <source>
        <dbReference type="SAM" id="Phobius"/>
    </source>
</evidence>
<comment type="subcellular location">
    <subcellularLocation>
        <location evidence="1">Cell membrane</location>
        <topology evidence="1">Multi-pass membrane protein</topology>
    </subcellularLocation>
</comment>
<keyword evidence="3 6" id="KW-0812">Transmembrane</keyword>
<reference evidence="8" key="1">
    <citation type="journal article" date="2019" name="Int. J. Syst. Evol. Microbiol.">
        <title>The Global Catalogue of Microorganisms (GCM) 10K type strain sequencing project: providing services to taxonomists for standard genome sequencing and annotation.</title>
        <authorList>
            <consortium name="The Broad Institute Genomics Platform"/>
            <consortium name="The Broad Institute Genome Sequencing Center for Infectious Disease"/>
            <person name="Wu L."/>
            <person name="Ma J."/>
        </authorList>
    </citation>
    <scope>NUCLEOTIDE SEQUENCE [LARGE SCALE GENOMIC DNA]</scope>
    <source>
        <strain evidence="8">CGMCC 4.7277</strain>
    </source>
</reference>
<name>A0ABW0QE28_9BURK</name>
<keyword evidence="5 6" id="KW-0472">Membrane</keyword>
<evidence type="ECO:0000256" key="1">
    <source>
        <dbReference type="ARBA" id="ARBA00004651"/>
    </source>
</evidence>
<accession>A0ABW0QE28</accession>
<dbReference type="Pfam" id="PF03899">
    <property type="entry name" value="ATP-synt_I"/>
    <property type="match status" value="1"/>
</dbReference>
<evidence type="ECO:0000256" key="5">
    <source>
        <dbReference type="ARBA" id="ARBA00023136"/>
    </source>
</evidence>
<gene>
    <name evidence="7" type="ORF">ACFPP7_14845</name>
</gene>
<feature type="transmembrane region" description="Helical" evidence="6">
    <location>
        <begin position="66"/>
        <end position="85"/>
    </location>
</feature>
<feature type="transmembrane region" description="Helical" evidence="6">
    <location>
        <begin position="97"/>
        <end position="122"/>
    </location>
</feature>
<feature type="transmembrane region" description="Helical" evidence="6">
    <location>
        <begin position="42"/>
        <end position="60"/>
    </location>
</feature>